<feature type="active site" evidence="1">
    <location>
        <position position="271"/>
    </location>
</feature>
<dbReference type="InterPro" id="IPR014721">
    <property type="entry name" value="Ribsml_uS5_D2-typ_fold_subgr"/>
</dbReference>
<dbReference type="SUPFAM" id="SSF54211">
    <property type="entry name" value="Ribosomal protein S5 domain 2-like"/>
    <property type="match status" value="1"/>
</dbReference>
<evidence type="ECO:0000313" key="5">
    <source>
        <dbReference type="Proteomes" id="UP000185663"/>
    </source>
</evidence>
<keyword evidence="2" id="KW-0472">Membrane</keyword>
<dbReference type="InterPro" id="IPR036034">
    <property type="entry name" value="PDZ_sf"/>
</dbReference>
<dbReference type="eggNOG" id="COG3480">
    <property type="taxonomic scope" value="Bacteria"/>
</dbReference>
<dbReference type="Gene3D" id="2.30.42.10">
    <property type="match status" value="1"/>
</dbReference>
<dbReference type="RefSeq" id="WP_083372588.1">
    <property type="nucleotide sequence ID" value="NZ_LT629776.1"/>
</dbReference>
<dbReference type="InterPro" id="IPR020568">
    <property type="entry name" value="Ribosomal_Su5_D2-typ_SF"/>
</dbReference>
<evidence type="ECO:0000259" key="3">
    <source>
        <dbReference type="PROSITE" id="PS51786"/>
    </source>
</evidence>
<organism evidence="4 5">
    <name type="scientific">Paraoerskovia marina</name>
    <dbReference type="NCBI Taxonomy" id="545619"/>
    <lineage>
        <taxon>Bacteria</taxon>
        <taxon>Bacillati</taxon>
        <taxon>Actinomycetota</taxon>
        <taxon>Actinomycetes</taxon>
        <taxon>Micrococcales</taxon>
        <taxon>Cellulomonadaceae</taxon>
        <taxon>Paraoerskovia</taxon>
    </lineage>
</organism>
<sequence length="384" mass="39934">MRTPQQPTDKPEPWAADEHLDELDEEYVEEATARSTTLGISLLVTVALLVGIVFIPAPYVVRSPGPTEDTLGEEGGVPLIEVSGAQTYPASGELRLTTVSVSGGPGYPADALQVLGGWIDPKRSVYPVEAIFPEDQTAEEVEEQNTADMVSSQENATVAALTEVGYTVPATMTVVDAIPGTGADGVLEPEDVLVSFEGTELETYQELIEGIEGTEAGTEVVLGVERDGESIDVTVPTTDVDGRTILGVYLDPVFDMPVDVSIQIDDIGGPSAGTMFALGIIDVLTPEDEAGGKVIAGTGTMSVDGLVGPIGGIQQKLYGAQRDGATWFLAPETNCDEVVGNVPDGLQVTAVGTLEQALDAVTAIGSGTTEVLPTCADALEDLQS</sequence>
<dbReference type="OrthoDB" id="2356897at2"/>
<dbReference type="GO" id="GO:0006508">
    <property type="term" value="P:proteolysis"/>
    <property type="evidence" value="ECO:0007669"/>
    <property type="project" value="UniProtKB-KW"/>
</dbReference>
<dbReference type="Proteomes" id="UP000185663">
    <property type="component" value="Chromosome I"/>
</dbReference>
<dbReference type="EC" id="3.4.21.53" evidence="1"/>
<dbReference type="PANTHER" id="PTHR10046">
    <property type="entry name" value="ATP DEPENDENT LON PROTEASE FAMILY MEMBER"/>
    <property type="match status" value="1"/>
</dbReference>
<dbReference type="GO" id="GO:0005524">
    <property type="term" value="F:ATP binding"/>
    <property type="evidence" value="ECO:0007669"/>
    <property type="project" value="InterPro"/>
</dbReference>
<keyword evidence="1" id="KW-0720">Serine protease</keyword>
<dbReference type="GO" id="GO:0030163">
    <property type="term" value="P:protein catabolic process"/>
    <property type="evidence" value="ECO:0007669"/>
    <property type="project" value="InterPro"/>
</dbReference>
<gene>
    <name evidence="4" type="ORF">SAMN04489860_2308</name>
</gene>
<comment type="similarity">
    <text evidence="1">Belongs to the peptidase S16 family.</text>
</comment>
<reference evidence="4 5" key="1">
    <citation type="submission" date="2016-10" db="EMBL/GenBank/DDBJ databases">
        <authorList>
            <person name="de Groot N.N."/>
        </authorList>
    </citation>
    <scope>NUCLEOTIDE SEQUENCE [LARGE SCALE GENOMIC DNA]</scope>
    <source>
        <strain evidence="4 5">DSM 22126</strain>
    </source>
</reference>
<dbReference type="Gene3D" id="3.30.230.10">
    <property type="match status" value="1"/>
</dbReference>
<protein>
    <recommendedName>
        <fullName evidence="1">endopeptidase La</fullName>
        <ecNumber evidence="1">3.4.21.53</ecNumber>
    </recommendedName>
</protein>
<evidence type="ECO:0000313" key="4">
    <source>
        <dbReference type="EMBL" id="SDS76416.1"/>
    </source>
</evidence>
<keyword evidence="5" id="KW-1185">Reference proteome</keyword>
<keyword evidence="1" id="KW-0645">Protease</keyword>
<dbReference type="SUPFAM" id="SSF50156">
    <property type="entry name" value="PDZ domain-like"/>
    <property type="match status" value="1"/>
</dbReference>
<comment type="catalytic activity">
    <reaction evidence="1">
        <text>Hydrolysis of proteins in presence of ATP.</text>
        <dbReference type="EC" id="3.4.21.53"/>
    </reaction>
</comment>
<keyword evidence="1" id="KW-0378">Hydrolase</keyword>
<keyword evidence="2" id="KW-0812">Transmembrane</keyword>
<dbReference type="GO" id="GO:0004252">
    <property type="term" value="F:serine-type endopeptidase activity"/>
    <property type="evidence" value="ECO:0007669"/>
    <property type="project" value="UniProtKB-UniRule"/>
</dbReference>
<dbReference type="GO" id="GO:0004176">
    <property type="term" value="F:ATP-dependent peptidase activity"/>
    <property type="evidence" value="ECO:0007669"/>
    <property type="project" value="UniProtKB-UniRule"/>
</dbReference>
<dbReference type="InterPro" id="IPR008269">
    <property type="entry name" value="Lon_proteolytic"/>
</dbReference>
<dbReference type="EMBL" id="LT629776">
    <property type="protein sequence ID" value="SDS76416.1"/>
    <property type="molecule type" value="Genomic_DNA"/>
</dbReference>
<proteinExistence type="inferred from homology"/>
<evidence type="ECO:0000256" key="2">
    <source>
        <dbReference type="SAM" id="Phobius"/>
    </source>
</evidence>
<dbReference type="STRING" id="545619.SAMN04489860_2308"/>
<evidence type="ECO:0000256" key="1">
    <source>
        <dbReference type="PROSITE-ProRule" id="PRU01122"/>
    </source>
</evidence>
<dbReference type="InterPro" id="IPR001478">
    <property type="entry name" value="PDZ"/>
</dbReference>
<feature type="transmembrane region" description="Helical" evidence="2">
    <location>
        <begin position="40"/>
        <end position="61"/>
    </location>
</feature>
<keyword evidence="2" id="KW-1133">Transmembrane helix</keyword>
<accession>A0A1H1UWC5</accession>
<feature type="domain" description="Lon proteolytic" evidence="3">
    <location>
        <begin position="266"/>
        <end position="364"/>
    </location>
</feature>
<feature type="active site" evidence="1">
    <location>
        <position position="316"/>
    </location>
</feature>
<name>A0A1H1UWC5_9CELL</name>
<dbReference type="PROSITE" id="PS51786">
    <property type="entry name" value="LON_PROTEOLYTIC"/>
    <property type="match status" value="1"/>
</dbReference>
<dbReference type="AlphaFoldDB" id="A0A1H1UWC5"/>
<dbReference type="InterPro" id="IPR027065">
    <property type="entry name" value="Lon_Prtase"/>
</dbReference>
<dbReference type="Pfam" id="PF05362">
    <property type="entry name" value="Lon_C"/>
    <property type="match status" value="1"/>
</dbReference>
<dbReference type="Pfam" id="PF13180">
    <property type="entry name" value="PDZ_2"/>
    <property type="match status" value="1"/>
</dbReference>